<evidence type="ECO:0000256" key="1">
    <source>
        <dbReference type="ARBA" id="ARBA00004141"/>
    </source>
</evidence>
<keyword evidence="2 7" id="KW-0812">Transmembrane</keyword>
<keyword evidence="4 7" id="KW-0472">Membrane</keyword>
<gene>
    <name evidence="9" type="ORF">GRF29_19g479898</name>
</gene>
<sequence length="402" mass="44871">MRITAYVTGIIPVIAVAMRFASRWIGGTSFWWDDWIHLVSAILCIPLCVVFELNIDSGIGQHLWDLTYPRVFAIGRWTYIATILWGVEMLLLKYSILCLYLRIFPHVWLKRAVVAFMAFTACFVVPLLFAAAIRCNPVRAQWDIEAAKTAKCLDWLILLKLTVVYEVIAEIILFAIPVPVVLKLQMATAKKIQLIIFFGLGLLIIAVSIARVPFLEGVVDQSDQTYTVVGTSMSTFIASGLGHFCAAVPTVQALIRYATNGFKDLTQASSTYKNSRTCAHSDRKKPYESLEDSNNASNYSGDTLKVSKQRSKKSSKDPFRLSTQQFSRFEVEDNVLPDDQFMELRPVDASVTKHKQSADGQKENPQGHDSVDQPGAIVASSPIREDSSSDKAILEDEYLKGT</sequence>
<evidence type="ECO:0000256" key="3">
    <source>
        <dbReference type="ARBA" id="ARBA00022989"/>
    </source>
</evidence>
<proteinExistence type="inferred from homology"/>
<dbReference type="AlphaFoldDB" id="A0AAN6RJB3"/>
<keyword evidence="10" id="KW-1185">Reference proteome</keyword>
<feature type="transmembrane region" description="Helical" evidence="7">
    <location>
        <begin position="194"/>
        <end position="214"/>
    </location>
</feature>
<evidence type="ECO:0000313" key="10">
    <source>
        <dbReference type="Proteomes" id="UP001280581"/>
    </source>
</evidence>
<keyword evidence="3 7" id="KW-1133">Transmembrane helix</keyword>
<feature type="transmembrane region" description="Helical" evidence="7">
    <location>
        <begin position="38"/>
        <end position="59"/>
    </location>
</feature>
<evidence type="ECO:0000313" key="9">
    <source>
        <dbReference type="EMBL" id="KAK3214523.1"/>
    </source>
</evidence>
<dbReference type="Proteomes" id="UP001280581">
    <property type="component" value="Unassembled WGS sequence"/>
</dbReference>
<feature type="compositionally biased region" description="Polar residues" evidence="6">
    <location>
        <begin position="292"/>
        <end position="301"/>
    </location>
</feature>
<comment type="similarity">
    <text evidence="5">Belongs to the SAT4 family.</text>
</comment>
<accession>A0AAN6RJB3</accession>
<feature type="domain" description="Rhodopsin" evidence="8">
    <location>
        <begin position="18"/>
        <end position="256"/>
    </location>
</feature>
<feature type="transmembrane region" description="Helical" evidence="7">
    <location>
        <begin position="163"/>
        <end position="182"/>
    </location>
</feature>
<feature type="transmembrane region" description="Helical" evidence="7">
    <location>
        <begin position="79"/>
        <end position="101"/>
    </location>
</feature>
<feature type="compositionally biased region" description="Basic and acidic residues" evidence="6">
    <location>
        <begin position="383"/>
        <end position="402"/>
    </location>
</feature>
<evidence type="ECO:0000256" key="4">
    <source>
        <dbReference type="ARBA" id="ARBA00023136"/>
    </source>
</evidence>
<dbReference type="GO" id="GO:0016020">
    <property type="term" value="C:membrane"/>
    <property type="evidence" value="ECO:0007669"/>
    <property type="project" value="UniProtKB-SubCell"/>
</dbReference>
<feature type="transmembrane region" description="Helical" evidence="7">
    <location>
        <begin position="234"/>
        <end position="255"/>
    </location>
</feature>
<organism evidence="9 10">
    <name type="scientific">Pseudopithomyces chartarum</name>
    <dbReference type="NCBI Taxonomy" id="1892770"/>
    <lineage>
        <taxon>Eukaryota</taxon>
        <taxon>Fungi</taxon>
        <taxon>Dikarya</taxon>
        <taxon>Ascomycota</taxon>
        <taxon>Pezizomycotina</taxon>
        <taxon>Dothideomycetes</taxon>
        <taxon>Pleosporomycetidae</taxon>
        <taxon>Pleosporales</taxon>
        <taxon>Massarineae</taxon>
        <taxon>Didymosphaeriaceae</taxon>
        <taxon>Pseudopithomyces</taxon>
    </lineage>
</organism>
<reference evidence="9 10" key="1">
    <citation type="submission" date="2021-02" db="EMBL/GenBank/DDBJ databases">
        <title>Genome assembly of Pseudopithomyces chartarum.</title>
        <authorList>
            <person name="Jauregui R."/>
            <person name="Singh J."/>
            <person name="Voisey C."/>
        </authorList>
    </citation>
    <scope>NUCLEOTIDE SEQUENCE [LARGE SCALE GENOMIC DNA]</scope>
    <source>
        <strain evidence="9 10">AGR01</strain>
    </source>
</reference>
<dbReference type="Pfam" id="PF20684">
    <property type="entry name" value="Fung_rhodopsin"/>
    <property type="match status" value="1"/>
</dbReference>
<evidence type="ECO:0000256" key="6">
    <source>
        <dbReference type="SAM" id="MobiDB-lite"/>
    </source>
</evidence>
<evidence type="ECO:0000256" key="5">
    <source>
        <dbReference type="ARBA" id="ARBA00038359"/>
    </source>
</evidence>
<evidence type="ECO:0000256" key="7">
    <source>
        <dbReference type="SAM" id="Phobius"/>
    </source>
</evidence>
<dbReference type="InterPro" id="IPR049326">
    <property type="entry name" value="Rhodopsin_dom_fungi"/>
</dbReference>
<evidence type="ECO:0000256" key="2">
    <source>
        <dbReference type="ARBA" id="ARBA00022692"/>
    </source>
</evidence>
<dbReference type="InterPro" id="IPR052337">
    <property type="entry name" value="SAT4-like"/>
</dbReference>
<feature type="region of interest" description="Disordered" evidence="6">
    <location>
        <begin position="349"/>
        <end position="402"/>
    </location>
</feature>
<feature type="transmembrane region" description="Helical" evidence="7">
    <location>
        <begin position="113"/>
        <end position="133"/>
    </location>
</feature>
<name>A0AAN6RJB3_9PLEO</name>
<dbReference type="PANTHER" id="PTHR33048">
    <property type="entry name" value="PTH11-LIKE INTEGRAL MEMBRANE PROTEIN (AFU_ORTHOLOGUE AFUA_5G11245)"/>
    <property type="match status" value="1"/>
</dbReference>
<feature type="region of interest" description="Disordered" evidence="6">
    <location>
        <begin position="273"/>
        <end position="319"/>
    </location>
</feature>
<feature type="transmembrane region" description="Helical" evidence="7">
    <location>
        <begin position="6"/>
        <end position="26"/>
    </location>
</feature>
<evidence type="ECO:0000259" key="8">
    <source>
        <dbReference type="Pfam" id="PF20684"/>
    </source>
</evidence>
<feature type="compositionally biased region" description="Basic and acidic residues" evidence="6">
    <location>
        <begin position="356"/>
        <end position="371"/>
    </location>
</feature>
<feature type="compositionally biased region" description="Basic and acidic residues" evidence="6">
    <location>
        <begin position="279"/>
        <end position="288"/>
    </location>
</feature>
<protein>
    <recommendedName>
        <fullName evidence="8">Rhodopsin domain-containing protein</fullName>
    </recommendedName>
</protein>
<comment type="subcellular location">
    <subcellularLocation>
        <location evidence="1">Membrane</location>
        <topology evidence="1">Multi-pass membrane protein</topology>
    </subcellularLocation>
</comment>
<comment type="caution">
    <text evidence="9">The sequence shown here is derived from an EMBL/GenBank/DDBJ whole genome shotgun (WGS) entry which is preliminary data.</text>
</comment>
<dbReference type="PANTHER" id="PTHR33048:SF47">
    <property type="entry name" value="INTEGRAL MEMBRANE PROTEIN-RELATED"/>
    <property type="match status" value="1"/>
</dbReference>
<dbReference type="EMBL" id="WVTA01000003">
    <property type="protein sequence ID" value="KAK3214523.1"/>
    <property type="molecule type" value="Genomic_DNA"/>
</dbReference>